<proteinExistence type="predicted"/>
<name>A0AA39LYM2_9BILA</name>
<feature type="chain" id="PRO_5041261477" evidence="1">
    <location>
        <begin position="18"/>
        <end position="185"/>
    </location>
</feature>
<dbReference type="Gene3D" id="3.50.30.30">
    <property type="match status" value="1"/>
</dbReference>
<protein>
    <submittedName>
        <fullName evidence="2">Uncharacterized protein</fullName>
    </submittedName>
</protein>
<gene>
    <name evidence="2" type="ORF">QR680_007144</name>
</gene>
<reference evidence="2" key="1">
    <citation type="submission" date="2023-06" db="EMBL/GenBank/DDBJ databases">
        <title>Genomic analysis of the entomopathogenic nematode Steinernema hermaphroditum.</title>
        <authorList>
            <person name="Schwarz E.M."/>
            <person name="Heppert J.K."/>
            <person name="Baniya A."/>
            <person name="Schwartz H.T."/>
            <person name="Tan C.-H."/>
            <person name="Antoshechkin I."/>
            <person name="Sternberg P.W."/>
            <person name="Goodrich-Blair H."/>
            <person name="Dillman A.R."/>
        </authorList>
    </citation>
    <scope>NUCLEOTIDE SEQUENCE</scope>
    <source>
        <strain evidence="2">PS9179</strain>
        <tissue evidence="2">Whole animal</tissue>
    </source>
</reference>
<dbReference type="EMBL" id="JAUCMV010000003">
    <property type="protein sequence ID" value="KAK0414095.1"/>
    <property type="molecule type" value="Genomic_DNA"/>
</dbReference>
<comment type="caution">
    <text evidence="2">The sequence shown here is derived from an EMBL/GenBank/DDBJ whole genome shotgun (WGS) entry which is preliminary data.</text>
</comment>
<dbReference type="AlphaFoldDB" id="A0AA39LYM2"/>
<evidence type="ECO:0000313" key="3">
    <source>
        <dbReference type="Proteomes" id="UP001175271"/>
    </source>
</evidence>
<keyword evidence="1" id="KW-0732">Signal</keyword>
<evidence type="ECO:0000313" key="2">
    <source>
        <dbReference type="EMBL" id="KAK0414095.1"/>
    </source>
</evidence>
<keyword evidence="3" id="KW-1185">Reference proteome</keyword>
<feature type="signal peptide" evidence="1">
    <location>
        <begin position="1"/>
        <end position="17"/>
    </location>
</feature>
<dbReference type="Proteomes" id="UP001175271">
    <property type="component" value="Unassembled WGS sequence"/>
</dbReference>
<evidence type="ECO:0000256" key="1">
    <source>
        <dbReference type="SAM" id="SignalP"/>
    </source>
</evidence>
<accession>A0AA39LYM2</accession>
<sequence length="185" mass="20270">MYLLLLLLACFPWSASPFTVEILESTENGTCPFFECEAEGANFGADINAFKSIGCAVWTEDDACHDHNFSVNSTLSCDNYFAVVPSANCCFSKKAYNVQEASPLRFNALIVYNDPGLKPIPMSGGSYDGVVKIPVAMVDFDCATKMQQCSVENWCVVRFKSSAESATKSNIVCLFLILCLLLYSL</sequence>
<organism evidence="2 3">
    <name type="scientific">Steinernema hermaphroditum</name>
    <dbReference type="NCBI Taxonomy" id="289476"/>
    <lineage>
        <taxon>Eukaryota</taxon>
        <taxon>Metazoa</taxon>
        <taxon>Ecdysozoa</taxon>
        <taxon>Nematoda</taxon>
        <taxon>Chromadorea</taxon>
        <taxon>Rhabditida</taxon>
        <taxon>Tylenchina</taxon>
        <taxon>Panagrolaimomorpha</taxon>
        <taxon>Strongyloidoidea</taxon>
        <taxon>Steinernematidae</taxon>
        <taxon>Steinernema</taxon>
    </lineage>
</organism>